<comment type="similarity">
    <text evidence="1">Belongs to the UDP-glycosyltransferase family.</text>
</comment>
<evidence type="ECO:0000313" key="3">
    <source>
        <dbReference type="Proteomes" id="UP000694930"/>
    </source>
</evidence>
<dbReference type="RefSeq" id="XP_015074899.1">
    <property type="nucleotide sequence ID" value="XM_015219413.2"/>
</dbReference>
<gene>
    <name evidence="4" type="primary">LOC107018831</name>
</gene>
<sequence>MSQNGVHILIFPFPAQGHILPLLDFTHQLLLHGFKITILVTPKNVPILDPLISTHPSVEILVFPFPGHPSLPSGVENIKDVGNSGNTPIIGGLRKLRGPIVEWFKAQSNPPVAIIYDFFLGWTLDLAQEVGVLGIVFYSSGALLVSIILDIWKNFKAYKDLGFVAFNGLPKSPRFVREHLPSVFQRFIEGDPDWEIVRNGLVANGKSFGSIFNTFEVLESEYLGLLKKEMGHNRVYSIGPINLVGGPGRIGKSDNVDENERVFTWLDECPNESVLYVAFGSQKLLTKAQMEALTIGLEKSGVRFILVAKQLTAQQEEQGFGSVSKGFEERLLGRGLVIKGWAPQVEILGHRAVGGFLSHCGWNSVLEAIVAGVLILGWPMEADQFINMWLLVENMNTAIRVYEGSDSVPDPMELSRKISEAMSNDLLKERAKKMSNEALEAVKIGGSSKRDLDSIVRELAQLKS</sequence>
<keyword evidence="2" id="KW-0808">Transferase</keyword>
<dbReference type="CDD" id="cd03784">
    <property type="entry name" value="GT1_Gtf-like"/>
    <property type="match status" value="1"/>
</dbReference>
<evidence type="ECO:0000313" key="4">
    <source>
        <dbReference type="RefSeq" id="XP_015074899.1"/>
    </source>
</evidence>
<organism evidence="3 4">
    <name type="scientific">Solanum pennellii</name>
    <name type="common">Tomato</name>
    <name type="synonym">Lycopersicon pennellii</name>
    <dbReference type="NCBI Taxonomy" id="28526"/>
    <lineage>
        <taxon>Eukaryota</taxon>
        <taxon>Viridiplantae</taxon>
        <taxon>Streptophyta</taxon>
        <taxon>Embryophyta</taxon>
        <taxon>Tracheophyta</taxon>
        <taxon>Spermatophyta</taxon>
        <taxon>Magnoliopsida</taxon>
        <taxon>eudicotyledons</taxon>
        <taxon>Gunneridae</taxon>
        <taxon>Pentapetalae</taxon>
        <taxon>asterids</taxon>
        <taxon>lamiids</taxon>
        <taxon>Solanales</taxon>
        <taxon>Solanaceae</taxon>
        <taxon>Solanoideae</taxon>
        <taxon>Solaneae</taxon>
        <taxon>Solanum</taxon>
        <taxon>Solanum subgen. Lycopersicon</taxon>
    </lineage>
</organism>
<dbReference type="Pfam" id="PF00201">
    <property type="entry name" value="UDPGT"/>
    <property type="match status" value="1"/>
</dbReference>
<name>A0ABM1GRM7_SOLPN</name>
<dbReference type="Gene3D" id="3.40.50.2000">
    <property type="entry name" value="Glycogen Phosphorylase B"/>
    <property type="match status" value="2"/>
</dbReference>
<dbReference type="PANTHER" id="PTHR48047:SF28">
    <property type="entry name" value="F11M15.8 PROTEIN"/>
    <property type="match status" value="1"/>
</dbReference>
<dbReference type="SUPFAM" id="SSF53756">
    <property type="entry name" value="UDP-Glycosyltransferase/glycogen phosphorylase"/>
    <property type="match status" value="1"/>
</dbReference>
<reference evidence="3" key="1">
    <citation type="journal article" date="2014" name="Nat. Genet.">
        <title>The genome of the stress-tolerant wild tomato species Solanum pennellii.</title>
        <authorList>
            <person name="Bolger A."/>
            <person name="Scossa F."/>
            <person name="Bolger M.E."/>
            <person name="Lanz C."/>
            <person name="Maumus F."/>
            <person name="Tohge T."/>
            <person name="Quesneville H."/>
            <person name="Alseekh S."/>
            <person name="Sorensen I."/>
            <person name="Lichtenstein G."/>
            <person name="Fich E.A."/>
            <person name="Conte M."/>
            <person name="Keller H."/>
            <person name="Schneeberger K."/>
            <person name="Schwacke R."/>
            <person name="Ofner I."/>
            <person name="Vrebalov J."/>
            <person name="Xu Y."/>
            <person name="Osorio S."/>
            <person name="Aflitos S.A."/>
            <person name="Schijlen E."/>
            <person name="Jimenez-Gomez J.M."/>
            <person name="Ryngajllo M."/>
            <person name="Kimura S."/>
            <person name="Kumar R."/>
            <person name="Koenig D."/>
            <person name="Headland L.R."/>
            <person name="Maloof J.N."/>
            <person name="Sinha N."/>
            <person name="van Ham R.C."/>
            <person name="Lankhorst R.K."/>
            <person name="Mao L."/>
            <person name="Vogel A."/>
            <person name="Arsova B."/>
            <person name="Panstruga R."/>
            <person name="Fei Z."/>
            <person name="Rose J.K."/>
            <person name="Zamir D."/>
            <person name="Carrari F."/>
            <person name="Giovannoni J.J."/>
            <person name="Weigel D."/>
            <person name="Usadel B."/>
            <person name="Fernie A.R."/>
        </authorList>
    </citation>
    <scope>NUCLEOTIDE SEQUENCE [LARGE SCALE GENOMIC DNA]</scope>
    <source>
        <strain evidence="3">cv. LA0716</strain>
    </source>
</reference>
<dbReference type="InterPro" id="IPR002213">
    <property type="entry name" value="UDP_glucos_trans"/>
</dbReference>
<dbReference type="Proteomes" id="UP000694930">
    <property type="component" value="Chromosome 5"/>
</dbReference>
<proteinExistence type="inferred from homology"/>
<keyword evidence="3" id="KW-1185">Reference proteome</keyword>
<dbReference type="GeneID" id="107018831"/>
<evidence type="ECO:0000256" key="1">
    <source>
        <dbReference type="ARBA" id="ARBA00009995"/>
    </source>
</evidence>
<accession>A0ABM1GRM7</accession>
<dbReference type="PANTHER" id="PTHR48047">
    <property type="entry name" value="GLYCOSYLTRANSFERASE"/>
    <property type="match status" value="1"/>
</dbReference>
<protein>
    <submittedName>
        <fullName evidence="4">UDP-glycosyltransferase 89A2-like</fullName>
    </submittedName>
</protein>
<evidence type="ECO:0000256" key="2">
    <source>
        <dbReference type="ARBA" id="ARBA00022679"/>
    </source>
</evidence>
<reference evidence="4" key="2">
    <citation type="submission" date="2025-08" db="UniProtKB">
        <authorList>
            <consortium name="RefSeq"/>
        </authorList>
    </citation>
    <scope>IDENTIFICATION</scope>
</reference>